<evidence type="ECO:0000259" key="10">
    <source>
        <dbReference type="Pfam" id="PF01050"/>
    </source>
</evidence>
<proteinExistence type="inferred from homology"/>
<evidence type="ECO:0000256" key="7">
    <source>
        <dbReference type="ARBA" id="ARBA00047343"/>
    </source>
</evidence>
<dbReference type="GO" id="GO:0000271">
    <property type="term" value="P:polysaccharide biosynthetic process"/>
    <property type="evidence" value="ECO:0007669"/>
    <property type="project" value="InterPro"/>
</dbReference>
<dbReference type="InterPro" id="IPR051161">
    <property type="entry name" value="Mannose-6P_isomerase_type2"/>
</dbReference>
<evidence type="ECO:0000256" key="4">
    <source>
        <dbReference type="ARBA" id="ARBA00022695"/>
    </source>
</evidence>
<gene>
    <name evidence="12" type="ORF">KAJ83_02210</name>
</gene>
<dbReference type="FunFam" id="2.60.120.10:FF:000032">
    <property type="entry name" value="Mannose-1-phosphate guanylyltransferase/mannose-6-phosphate isomerase"/>
    <property type="match status" value="1"/>
</dbReference>
<dbReference type="PANTHER" id="PTHR46390:SF1">
    <property type="entry name" value="MANNOSE-1-PHOSPHATE GUANYLYLTRANSFERASE"/>
    <property type="match status" value="1"/>
</dbReference>
<evidence type="ECO:0000256" key="8">
    <source>
        <dbReference type="RuleBase" id="RU004190"/>
    </source>
</evidence>
<dbReference type="AlphaFoldDB" id="A0A8J7RWQ6"/>
<evidence type="ECO:0000259" key="11">
    <source>
        <dbReference type="Pfam" id="PF22640"/>
    </source>
</evidence>
<evidence type="ECO:0000256" key="6">
    <source>
        <dbReference type="ARBA" id="ARBA00023134"/>
    </source>
</evidence>
<dbReference type="GO" id="GO:0004475">
    <property type="term" value="F:mannose-1-phosphate guanylyltransferase (GTP) activity"/>
    <property type="evidence" value="ECO:0007669"/>
    <property type="project" value="UniProtKB-EC"/>
</dbReference>
<dbReference type="Pfam" id="PF22640">
    <property type="entry name" value="ManC_GMP_beta-helix"/>
    <property type="match status" value="1"/>
</dbReference>
<dbReference type="Pfam" id="PF00483">
    <property type="entry name" value="NTP_transferase"/>
    <property type="match status" value="1"/>
</dbReference>
<protein>
    <recommendedName>
        <fullName evidence="2">mannose-1-phosphate guanylyltransferase</fullName>
        <ecNumber evidence="2">2.7.7.13</ecNumber>
    </recommendedName>
</protein>
<feature type="domain" description="Nucleotidyl transferase" evidence="9">
    <location>
        <begin position="8"/>
        <end position="290"/>
    </location>
</feature>
<dbReference type="InterPro" id="IPR054566">
    <property type="entry name" value="ManC/GMP-like_b-helix"/>
</dbReference>
<dbReference type="CDD" id="cd02509">
    <property type="entry name" value="GDP-M1P_Guanylyltransferase"/>
    <property type="match status" value="1"/>
</dbReference>
<dbReference type="InterPro" id="IPR005835">
    <property type="entry name" value="NTP_transferase_dom"/>
</dbReference>
<accession>A0A8J7RWQ6</accession>
<dbReference type="EMBL" id="JAGMWN010000001">
    <property type="protein sequence ID" value="MBP5855805.1"/>
    <property type="molecule type" value="Genomic_DNA"/>
</dbReference>
<dbReference type="InterPro" id="IPR049577">
    <property type="entry name" value="GMPP_N"/>
</dbReference>
<dbReference type="GO" id="GO:0009298">
    <property type="term" value="P:GDP-mannose biosynthetic process"/>
    <property type="evidence" value="ECO:0007669"/>
    <property type="project" value="TreeGrafter"/>
</dbReference>
<reference evidence="12" key="1">
    <citation type="submission" date="2021-04" db="EMBL/GenBank/DDBJ databases">
        <authorList>
            <person name="Zhang D.-C."/>
        </authorList>
    </citation>
    <scope>NUCLEOTIDE SEQUENCE</scope>
    <source>
        <strain evidence="12">CGMCC 1.15697</strain>
    </source>
</reference>
<dbReference type="RefSeq" id="WP_210680378.1">
    <property type="nucleotide sequence ID" value="NZ_JAGMWN010000001.1"/>
</dbReference>
<evidence type="ECO:0000256" key="2">
    <source>
        <dbReference type="ARBA" id="ARBA00012387"/>
    </source>
</evidence>
<dbReference type="InterPro" id="IPR001538">
    <property type="entry name" value="Man6P_isomerase-2_C"/>
</dbReference>
<keyword evidence="3 12" id="KW-0808">Transferase</keyword>
<evidence type="ECO:0000256" key="3">
    <source>
        <dbReference type="ARBA" id="ARBA00022679"/>
    </source>
</evidence>
<comment type="similarity">
    <text evidence="1 8">Belongs to the mannose-6-phosphate isomerase type 2 family.</text>
</comment>
<evidence type="ECO:0000259" key="9">
    <source>
        <dbReference type="Pfam" id="PF00483"/>
    </source>
</evidence>
<dbReference type="InterPro" id="IPR029044">
    <property type="entry name" value="Nucleotide-diphossugar_trans"/>
</dbReference>
<evidence type="ECO:0000256" key="5">
    <source>
        <dbReference type="ARBA" id="ARBA00022741"/>
    </source>
</evidence>
<comment type="catalytic activity">
    <reaction evidence="7">
        <text>alpha-D-mannose 1-phosphate + GTP + H(+) = GDP-alpha-D-mannose + diphosphate</text>
        <dbReference type="Rhea" id="RHEA:15229"/>
        <dbReference type="ChEBI" id="CHEBI:15378"/>
        <dbReference type="ChEBI" id="CHEBI:33019"/>
        <dbReference type="ChEBI" id="CHEBI:37565"/>
        <dbReference type="ChEBI" id="CHEBI:57527"/>
        <dbReference type="ChEBI" id="CHEBI:58409"/>
        <dbReference type="EC" id="2.7.7.13"/>
    </reaction>
</comment>
<dbReference type="SUPFAM" id="SSF53448">
    <property type="entry name" value="Nucleotide-diphospho-sugar transferases"/>
    <property type="match status" value="1"/>
</dbReference>
<organism evidence="12 13">
    <name type="scientific">Marivibrio halodurans</name>
    <dbReference type="NCBI Taxonomy" id="2039722"/>
    <lineage>
        <taxon>Bacteria</taxon>
        <taxon>Pseudomonadati</taxon>
        <taxon>Pseudomonadota</taxon>
        <taxon>Alphaproteobacteria</taxon>
        <taxon>Rhodospirillales</taxon>
        <taxon>Rhodospirillaceae</taxon>
        <taxon>Marivibrio</taxon>
    </lineage>
</organism>
<evidence type="ECO:0000313" key="13">
    <source>
        <dbReference type="Proteomes" id="UP000672602"/>
    </source>
</evidence>
<dbReference type="CDD" id="cd02213">
    <property type="entry name" value="cupin_PMI_typeII_C"/>
    <property type="match status" value="1"/>
</dbReference>
<dbReference type="EC" id="2.7.7.13" evidence="2"/>
<keyword evidence="4 12" id="KW-0548">Nucleotidyltransferase</keyword>
<dbReference type="NCBIfam" id="TIGR01479">
    <property type="entry name" value="GMP_PMI"/>
    <property type="match status" value="1"/>
</dbReference>
<dbReference type="Gene3D" id="2.60.120.10">
    <property type="entry name" value="Jelly Rolls"/>
    <property type="match status" value="1"/>
</dbReference>
<evidence type="ECO:0000256" key="1">
    <source>
        <dbReference type="ARBA" id="ARBA00006115"/>
    </source>
</evidence>
<name>A0A8J7RWQ6_9PROT</name>
<dbReference type="InterPro" id="IPR014710">
    <property type="entry name" value="RmlC-like_jellyroll"/>
</dbReference>
<dbReference type="PANTHER" id="PTHR46390">
    <property type="entry name" value="MANNOSE-1-PHOSPHATE GUANYLYLTRANSFERASE"/>
    <property type="match status" value="1"/>
</dbReference>
<dbReference type="InterPro" id="IPR006375">
    <property type="entry name" value="Man1P_GuaTrfase/Man6P_Isoase"/>
</dbReference>
<dbReference type="FunFam" id="3.90.550.10:FF:000046">
    <property type="entry name" value="Mannose-1-phosphate guanylyltransferase (GDP)"/>
    <property type="match status" value="1"/>
</dbReference>
<dbReference type="Gene3D" id="3.90.550.10">
    <property type="entry name" value="Spore Coat Polysaccharide Biosynthesis Protein SpsA, Chain A"/>
    <property type="match status" value="1"/>
</dbReference>
<feature type="domain" description="Mannose-6-phosphate isomerase type II C-terminal" evidence="10">
    <location>
        <begin position="357"/>
        <end position="471"/>
    </location>
</feature>
<dbReference type="GO" id="GO:0016853">
    <property type="term" value="F:isomerase activity"/>
    <property type="evidence" value="ECO:0007669"/>
    <property type="project" value="UniProtKB-KW"/>
</dbReference>
<dbReference type="Pfam" id="PF01050">
    <property type="entry name" value="MannoseP_isomer"/>
    <property type="match status" value="1"/>
</dbReference>
<keyword evidence="12" id="KW-0413">Isomerase</keyword>
<keyword evidence="13" id="KW-1185">Reference proteome</keyword>
<feature type="domain" description="MannoseP isomerase/GMP-like beta-helix" evidence="11">
    <location>
        <begin position="307"/>
        <end position="353"/>
    </location>
</feature>
<dbReference type="GO" id="GO:0005525">
    <property type="term" value="F:GTP binding"/>
    <property type="evidence" value="ECO:0007669"/>
    <property type="project" value="UniProtKB-KW"/>
</dbReference>
<dbReference type="SUPFAM" id="SSF51182">
    <property type="entry name" value="RmlC-like cupins"/>
    <property type="match status" value="1"/>
</dbReference>
<keyword evidence="5" id="KW-0547">Nucleotide-binding</keyword>
<evidence type="ECO:0000313" key="12">
    <source>
        <dbReference type="EMBL" id="MBP5855805.1"/>
    </source>
</evidence>
<keyword evidence="6" id="KW-0342">GTP-binding</keyword>
<dbReference type="InterPro" id="IPR011051">
    <property type="entry name" value="RmlC_Cupin_sf"/>
</dbReference>
<comment type="caution">
    <text evidence="12">The sequence shown here is derived from an EMBL/GenBank/DDBJ whole genome shotgun (WGS) entry which is preliminary data.</text>
</comment>
<sequence>MTTGLIQPVILSGGAGTRLWPLSRRAYPKQFLPLAGTASLLQQTAERVSDPARFHPPLVIAGEAHRFIVRDQLEEAGCRPDRLVLEPVGRNTAAAVALAALMMATRDPASIVAILPSDHMIADEAAFHAALARAGEAAAAGYLTLFAMRPTRAETGYGYIRTGAPLEGLDGAFHVERFVEKPDAATAERFLTDGAHGWNSGMLIFRADMMLTALDRHAPKVLAACRAALAGAWVDLDFLRLPRAAFEAVPALPIDVAVMERTDRAAVVPADFGWNDLGAFASLHTVGAADDQGNVVRGDAVLEACRDSLVIGEDGRLVAAIGLTDMVVVATKDAVLVAPADRADAVRHLVARLEADGRVEGTEHPRAHRPWGSYEDIDRAGDFRVKRIVVKPGGRLSLQRHRRRSEHWIVLHGEATVTVGQRTETLRRNQSTYVPVGETHRLENHADTPLHLIEVQVGDYVGEDDIERLEDIYGRDPD</sequence>
<dbReference type="Proteomes" id="UP000672602">
    <property type="component" value="Unassembled WGS sequence"/>
</dbReference>